<keyword evidence="11" id="KW-1185">Reference proteome</keyword>
<reference evidence="10 11" key="1">
    <citation type="submission" date="2024-05" db="EMBL/GenBank/DDBJ databases">
        <authorList>
            <person name="Wallberg A."/>
        </authorList>
    </citation>
    <scope>NUCLEOTIDE SEQUENCE [LARGE SCALE GENOMIC DNA]</scope>
</reference>
<dbReference type="GO" id="GO:0005634">
    <property type="term" value="C:nucleus"/>
    <property type="evidence" value="ECO:0007669"/>
    <property type="project" value="UniProtKB-SubCell"/>
</dbReference>
<evidence type="ECO:0000256" key="1">
    <source>
        <dbReference type="ARBA" id="ARBA00004123"/>
    </source>
</evidence>
<feature type="domain" description="C2H2-type" evidence="9">
    <location>
        <begin position="499"/>
        <end position="526"/>
    </location>
</feature>
<evidence type="ECO:0000259" key="9">
    <source>
        <dbReference type="PROSITE" id="PS50157"/>
    </source>
</evidence>
<dbReference type="PROSITE" id="PS00028">
    <property type="entry name" value="ZINC_FINGER_C2H2_1"/>
    <property type="match status" value="3"/>
</dbReference>
<keyword evidence="2" id="KW-0479">Metal-binding</keyword>
<dbReference type="PANTHER" id="PTHR23235">
    <property type="entry name" value="KRUEPPEL-LIKE TRANSCRIPTION FACTOR"/>
    <property type="match status" value="1"/>
</dbReference>
<dbReference type="GO" id="GO:0000981">
    <property type="term" value="F:DNA-binding transcription factor activity, RNA polymerase II-specific"/>
    <property type="evidence" value="ECO:0007669"/>
    <property type="project" value="TreeGrafter"/>
</dbReference>
<dbReference type="InterPro" id="IPR013087">
    <property type="entry name" value="Znf_C2H2_type"/>
</dbReference>
<dbReference type="GO" id="GO:0008270">
    <property type="term" value="F:zinc ion binding"/>
    <property type="evidence" value="ECO:0007669"/>
    <property type="project" value="UniProtKB-KW"/>
</dbReference>
<evidence type="ECO:0000256" key="6">
    <source>
        <dbReference type="ARBA" id="ARBA00023242"/>
    </source>
</evidence>
<name>A0AAV2RXE6_MEGNR</name>
<keyword evidence="4 7" id="KW-0863">Zinc-finger</keyword>
<organism evidence="10 11">
    <name type="scientific">Meganyctiphanes norvegica</name>
    <name type="common">Northern krill</name>
    <name type="synonym">Thysanopoda norvegica</name>
    <dbReference type="NCBI Taxonomy" id="48144"/>
    <lineage>
        <taxon>Eukaryota</taxon>
        <taxon>Metazoa</taxon>
        <taxon>Ecdysozoa</taxon>
        <taxon>Arthropoda</taxon>
        <taxon>Crustacea</taxon>
        <taxon>Multicrustacea</taxon>
        <taxon>Malacostraca</taxon>
        <taxon>Eumalacostraca</taxon>
        <taxon>Eucarida</taxon>
        <taxon>Euphausiacea</taxon>
        <taxon>Euphausiidae</taxon>
        <taxon>Meganyctiphanes</taxon>
    </lineage>
</organism>
<evidence type="ECO:0000256" key="4">
    <source>
        <dbReference type="ARBA" id="ARBA00022771"/>
    </source>
</evidence>
<evidence type="ECO:0000256" key="5">
    <source>
        <dbReference type="ARBA" id="ARBA00022833"/>
    </source>
</evidence>
<protein>
    <recommendedName>
        <fullName evidence="9">C2H2-type domain-containing protein</fullName>
    </recommendedName>
</protein>
<sequence length="551" mass="61220">MKKQIMNKHQAAEITKRHAAACSCGYARSGMSVQKDVFVRGADFNLAATRGYYGVTSQPPRCQQPLDHVLVAWRSRDQRLITQPAILQDFSKYTKTEYWRPSAAQLGQLVQEDLEVVQTLLSFSQHETRWSPEHSYSSTPSYLPPSPPASCGGRSPRYPLESDAEDQPESLQLPKIREESVLARILHNQAITEPMSPYTPPQSPGLYQQNFGSRSSTPGSVSSVPVSVIVKANTRPRTLAERKAYDFDIDMQKPGSLLSSDSYRSAINKEKNTRSLPSYCPSPRSSPVPNQVNIAQEQIFIYSKDTDHESNDTQKSSISDTSYSVPSVNLGQTHTSQIPVTPKPPQNTNKLVAIAPKMSSAVIPVTSTSTTSTMSSGPLILTQLNGPATVIPMPQTGITHLIVQGTNTNTAMPQILSNISPFIFSTQPSSVSEDRKRAFQCTFPGCNKTYFKSSHLKSHQRTHTGERPYQCSWEGCERRFARSDELSRHKRTHTGEKKFECNACGTKFMRSDHLAKHMKRHTRRRIGVPVAPKVAHLAPAFSFITTSNARQ</sequence>
<feature type="region of interest" description="Disordered" evidence="8">
    <location>
        <begin position="129"/>
        <end position="171"/>
    </location>
</feature>
<dbReference type="PROSITE" id="PS50157">
    <property type="entry name" value="ZINC_FINGER_C2H2_2"/>
    <property type="match status" value="3"/>
</dbReference>
<dbReference type="SUPFAM" id="SSF57667">
    <property type="entry name" value="beta-beta-alpha zinc fingers"/>
    <property type="match status" value="2"/>
</dbReference>
<dbReference type="Pfam" id="PF00096">
    <property type="entry name" value="zf-C2H2"/>
    <property type="match status" value="3"/>
</dbReference>
<feature type="domain" description="C2H2-type" evidence="9">
    <location>
        <begin position="439"/>
        <end position="468"/>
    </location>
</feature>
<keyword evidence="5" id="KW-0862">Zinc</keyword>
<dbReference type="FunFam" id="3.30.160.60:FF:000018">
    <property type="entry name" value="Krueppel-like factor 15"/>
    <property type="match status" value="1"/>
</dbReference>
<evidence type="ECO:0000256" key="7">
    <source>
        <dbReference type="PROSITE-ProRule" id="PRU00042"/>
    </source>
</evidence>
<dbReference type="PANTHER" id="PTHR23235:SF164">
    <property type="entry name" value="C2H2-TYPE DOMAIN-CONTAINING PROTEIN"/>
    <property type="match status" value="1"/>
</dbReference>
<evidence type="ECO:0000256" key="3">
    <source>
        <dbReference type="ARBA" id="ARBA00022737"/>
    </source>
</evidence>
<accession>A0AAV2RXE6</accession>
<feature type="domain" description="C2H2-type" evidence="9">
    <location>
        <begin position="469"/>
        <end position="498"/>
    </location>
</feature>
<dbReference type="Proteomes" id="UP001497623">
    <property type="component" value="Unassembled WGS sequence"/>
</dbReference>
<feature type="region of interest" description="Disordered" evidence="8">
    <location>
        <begin position="270"/>
        <end position="289"/>
    </location>
</feature>
<keyword evidence="3" id="KW-0677">Repeat</keyword>
<evidence type="ECO:0000256" key="8">
    <source>
        <dbReference type="SAM" id="MobiDB-lite"/>
    </source>
</evidence>
<evidence type="ECO:0000313" key="10">
    <source>
        <dbReference type="EMBL" id="CAL4150694.1"/>
    </source>
</evidence>
<dbReference type="FunFam" id="3.30.160.60:FF:000624">
    <property type="entry name" value="zinc finger protein 697"/>
    <property type="match status" value="1"/>
</dbReference>
<feature type="non-terminal residue" evidence="10">
    <location>
        <position position="551"/>
    </location>
</feature>
<dbReference type="SMART" id="SM00355">
    <property type="entry name" value="ZnF_C2H2"/>
    <property type="match status" value="3"/>
</dbReference>
<dbReference type="GO" id="GO:0000978">
    <property type="term" value="F:RNA polymerase II cis-regulatory region sequence-specific DNA binding"/>
    <property type="evidence" value="ECO:0007669"/>
    <property type="project" value="TreeGrafter"/>
</dbReference>
<keyword evidence="6" id="KW-0539">Nucleus</keyword>
<dbReference type="EMBL" id="CAXKWB010037816">
    <property type="protein sequence ID" value="CAL4150694.1"/>
    <property type="molecule type" value="Genomic_DNA"/>
</dbReference>
<evidence type="ECO:0000256" key="2">
    <source>
        <dbReference type="ARBA" id="ARBA00022723"/>
    </source>
</evidence>
<dbReference type="InterPro" id="IPR036236">
    <property type="entry name" value="Znf_C2H2_sf"/>
</dbReference>
<dbReference type="Gene3D" id="3.30.160.60">
    <property type="entry name" value="Classic Zinc Finger"/>
    <property type="match status" value="3"/>
</dbReference>
<evidence type="ECO:0000313" key="11">
    <source>
        <dbReference type="Proteomes" id="UP001497623"/>
    </source>
</evidence>
<gene>
    <name evidence="10" type="ORF">MNOR_LOCUS30605</name>
</gene>
<proteinExistence type="predicted"/>
<dbReference type="AlphaFoldDB" id="A0AAV2RXE6"/>
<comment type="caution">
    <text evidence="10">The sequence shown here is derived from an EMBL/GenBank/DDBJ whole genome shotgun (WGS) entry which is preliminary data.</text>
</comment>
<comment type="subcellular location">
    <subcellularLocation>
        <location evidence="1">Nucleus</location>
    </subcellularLocation>
</comment>
<dbReference type="FunFam" id="3.30.160.60:FF:000125">
    <property type="entry name" value="Putative zinc finger protein 143"/>
    <property type="match status" value="1"/>
</dbReference>